<feature type="transmembrane region" description="Helical" evidence="5">
    <location>
        <begin position="20"/>
        <end position="37"/>
    </location>
</feature>
<dbReference type="Pfam" id="PF13564">
    <property type="entry name" value="DoxX_2"/>
    <property type="match status" value="1"/>
</dbReference>
<proteinExistence type="predicted"/>
<dbReference type="GO" id="GO:0016020">
    <property type="term" value="C:membrane"/>
    <property type="evidence" value="ECO:0007669"/>
    <property type="project" value="UniProtKB-SubCell"/>
</dbReference>
<evidence type="ECO:0008006" key="8">
    <source>
        <dbReference type="Google" id="ProtNLM"/>
    </source>
</evidence>
<evidence type="ECO:0000313" key="6">
    <source>
        <dbReference type="EMBL" id="KAB1662257.1"/>
    </source>
</evidence>
<organism evidence="6 7">
    <name type="scientific">Pseudoclavibacter chungangensis</name>
    <dbReference type="NCBI Taxonomy" id="587635"/>
    <lineage>
        <taxon>Bacteria</taxon>
        <taxon>Bacillati</taxon>
        <taxon>Actinomycetota</taxon>
        <taxon>Actinomycetes</taxon>
        <taxon>Micrococcales</taxon>
        <taxon>Microbacteriaceae</taxon>
        <taxon>Pseudoclavibacter</taxon>
    </lineage>
</organism>
<evidence type="ECO:0000256" key="1">
    <source>
        <dbReference type="ARBA" id="ARBA00004141"/>
    </source>
</evidence>
<dbReference type="RefSeq" id="WP_158039195.1">
    <property type="nucleotide sequence ID" value="NZ_JACCFV010000001.1"/>
</dbReference>
<dbReference type="InterPro" id="IPR032808">
    <property type="entry name" value="DoxX"/>
</dbReference>
<reference evidence="6 7" key="1">
    <citation type="submission" date="2019-09" db="EMBL/GenBank/DDBJ databases">
        <title>Phylogeny of genus Pseudoclavibacter and closely related genus.</title>
        <authorList>
            <person name="Li Y."/>
        </authorList>
    </citation>
    <scope>NUCLEOTIDE SEQUENCE [LARGE SCALE GENOMIC DNA]</scope>
    <source>
        <strain evidence="6 7">DSM 23821</strain>
    </source>
</reference>
<feature type="transmembrane region" description="Helical" evidence="5">
    <location>
        <begin position="109"/>
        <end position="129"/>
    </location>
</feature>
<comment type="caution">
    <text evidence="6">The sequence shown here is derived from an EMBL/GenBank/DDBJ whole genome shotgun (WGS) entry which is preliminary data.</text>
</comment>
<keyword evidence="4 5" id="KW-0472">Membrane</keyword>
<keyword evidence="2 5" id="KW-0812">Transmembrane</keyword>
<feature type="transmembrane region" description="Helical" evidence="5">
    <location>
        <begin position="57"/>
        <end position="77"/>
    </location>
</feature>
<protein>
    <recommendedName>
        <fullName evidence="8">DoxX family protein</fullName>
    </recommendedName>
</protein>
<sequence>MIALLVAPGAAPVFAPDPVWLPLVLAAVLFADALFSLRPPRFIRDCLDGVRFPREWWWVLVVVKLLATVGLVVGTWVPGIGAAASVGVVAYFLCAVVAHLRARFLGSAFWLNCLGMLALSIVVLVVAYLR</sequence>
<evidence type="ECO:0000256" key="2">
    <source>
        <dbReference type="ARBA" id="ARBA00022692"/>
    </source>
</evidence>
<accession>A0A7J5C346</accession>
<comment type="subcellular location">
    <subcellularLocation>
        <location evidence="1">Membrane</location>
        <topology evidence="1">Multi-pass membrane protein</topology>
    </subcellularLocation>
</comment>
<keyword evidence="7" id="KW-1185">Reference proteome</keyword>
<evidence type="ECO:0000256" key="5">
    <source>
        <dbReference type="SAM" id="Phobius"/>
    </source>
</evidence>
<gene>
    <name evidence="6" type="ORF">F8O01_02015</name>
</gene>
<dbReference type="Proteomes" id="UP000467240">
    <property type="component" value="Unassembled WGS sequence"/>
</dbReference>
<dbReference type="AlphaFoldDB" id="A0A7J5C346"/>
<name>A0A7J5C346_9MICO</name>
<evidence type="ECO:0000256" key="3">
    <source>
        <dbReference type="ARBA" id="ARBA00022989"/>
    </source>
</evidence>
<evidence type="ECO:0000313" key="7">
    <source>
        <dbReference type="Proteomes" id="UP000467240"/>
    </source>
</evidence>
<dbReference type="OrthoDB" id="4377071at2"/>
<dbReference type="EMBL" id="WBJZ01000002">
    <property type="protein sequence ID" value="KAB1662257.1"/>
    <property type="molecule type" value="Genomic_DNA"/>
</dbReference>
<feature type="transmembrane region" description="Helical" evidence="5">
    <location>
        <begin position="83"/>
        <end position="102"/>
    </location>
</feature>
<evidence type="ECO:0000256" key="4">
    <source>
        <dbReference type="ARBA" id="ARBA00023136"/>
    </source>
</evidence>
<keyword evidence="3 5" id="KW-1133">Transmembrane helix</keyword>